<sequence length="105" mass="11335">MFLPQLVNPDNAKQRVGELTLQFSGIKIELQMEAILQCAWVQGVQLEKVTHEFALGTANHSPLSSRPLSSSVREGKGWVNGTRFVGGPEREDGSGDSPCKGVTIA</sequence>
<comment type="caution">
    <text evidence="2">The sequence shown here is derived from an EMBL/GenBank/DDBJ whole genome shotgun (WGS) entry which is preliminary data.</text>
</comment>
<evidence type="ECO:0000313" key="3">
    <source>
        <dbReference type="Proteomes" id="UP001283361"/>
    </source>
</evidence>
<gene>
    <name evidence="2" type="ORF">RRG08_057201</name>
</gene>
<accession>A0AAE0XWG9</accession>
<dbReference type="Proteomes" id="UP001283361">
    <property type="component" value="Unassembled WGS sequence"/>
</dbReference>
<dbReference type="EMBL" id="JAWDGP010007404">
    <property type="protein sequence ID" value="KAK3720730.1"/>
    <property type="molecule type" value="Genomic_DNA"/>
</dbReference>
<dbReference type="AlphaFoldDB" id="A0AAE0XWG9"/>
<proteinExistence type="predicted"/>
<evidence type="ECO:0000313" key="2">
    <source>
        <dbReference type="EMBL" id="KAK3720730.1"/>
    </source>
</evidence>
<evidence type="ECO:0000256" key="1">
    <source>
        <dbReference type="SAM" id="MobiDB-lite"/>
    </source>
</evidence>
<protein>
    <submittedName>
        <fullName evidence="2">Uncharacterized protein</fullName>
    </submittedName>
</protein>
<name>A0AAE0XWG9_9GAST</name>
<reference evidence="2" key="1">
    <citation type="journal article" date="2023" name="G3 (Bethesda)">
        <title>A reference genome for the long-term kleptoplast-retaining sea slug Elysia crispata morphotype clarki.</title>
        <authorList>
            <person name="Eastman K.E."/>
            <person name="Pendleton A.L."/>
            <person name="Shaikh M.A."/>
            <person name="Suttiyut T."/>
            <person name="Ogas R."/>
            <person name="Tomko P."/>
            <person name="Gavelis G."/>
            <person name="Widhalm J.R."/>
            <person name="Wisecaver J.H."/>
        </authorList>
    </citation>
    <scope>NUCLEOTIDE SEQUENCE</scope>
    <source>
        <strain evidence="2">ECLA1</strain>
    </source>
</reference>
<feature type="region of interest" description="Disordered" evidence="1">
    <location>
        <begin position="79"/>
        <end position="105"/>
    </location>
</feature>
<keyword evidence="3" id="KW-1185">Reference proteome</keyword>
<organism evidence="2 3">
    <name type="scientific">Elysia crispata</name>
    <name type="common">lettuce slug</name>
    <dbReference type="NCBI Taxonomy" id="231223"/>
    <lineage>
        <taxon>Eukaryota</taxon>
        <taxon>Metazoa</taxon>
        <taxon>Spiralia</taxon>
        <taxon>Lophotrochozoa</taxon>
        <taxon>Mollusca</taxon>
        <taxon>Gastropoda</taxon>
        <taxon>Heterobranchia</taxon>
        <taxon>Euthyneura</taxon>
        <taxon>Panpulmonata</taxon>
        <taxon>Sacoglossa</taxon>
        <taxon>Placobranchoidea</taxon>
        <taxon>Plakobranchidae</taxon>
        <taxon>Elysia</taxon>
    </lineage>
</organism>